<dbReference type="Proteomes" id="UP000615446">
    <property type="component" value="Unassembled WGS sequence"/>
</dbReference>
<feature type="region of interest" description="Disordered" evidence="1">
    <location>
        <begin position="99"/>
        <end position="207"/>
    </location>
</feature>
<accession>A0A8H3QG79</accession>
<gene>
    <name evidence="2" type="ORF">RCL2_000524600</name>
</gene>
<dbReference type="EMBL" id="BLAL01000034">
    <property type="protein sequence ID" value="GES77917.1"/>
    <property type="molecule type" value="Genomic_DNA"/>
</dbReference>
<name>A0A8H3QG79_9GLOM</name>
<feature type="compositionally biased region" description="Polar residues" evidence="1">
    <location>
        <begin position="181"/>
        <end position="195"/>
    </location>
</feature>
<feature type="compositionally biased region" description="Polar residues" evidence="1">
    <location>
        <begin position="154"/>
        <end position="165"/>
    </location>
</feature>
<evidence type="ECO:0000256" key="1">
    <source>
        <dbReference type="SAM" id="MobiDB-lite"/>
    </source>
</evidence>
<reference evidence="2" key="1">
    <citation type="submission" date="2019-10" db="EMBL/GenBank/DDBJ databases">
        <title>Conservation and host-specific expression of non-tandemly repeated heterogenous ribosome RNA gene in arbuscular mycorrhizal fungi.</title>
        <authorList>
            <person name="Maeda T."/>
            <person name="Kobayashi Y."/>
            <person name="Nakagawa T."/>
            <person name="Ezawa T."/>
            <person name="Yamaguchi K."/>
            <person name="Bino T."/>
            <person name="Nishimoto Y."/>
            <person name="Shigenobu S."/>
            <person name="Kawaguchi M."/>
        </authorList>
    </citation>
    <scope>NUCLEOTIDE SEQUENCE</scope>
    <source>
        <strain evidence="2">HR1</strain>
    </source>
</reference>
<feature type="compositionally biased region" description="Low complexity" evidence="1">
    <location>
        <begin position="105"/>
        <end position="121"/>
    </location>
</feature>
<organism evidence="2 3">
    <name type="scientific">Rhizophagus clarus</name>
    <dbReference type="NCBI Taxonomy" id="94130"/>
    <lineage>
        <taxon>Eukaryota</taxon>
        <taxon>Fungi</taxon>
        <taxon>Fungi incertae sedis</taxon>
        <taxon>Mucoromycota</taxon>
        <taxon>Glomeromycotina</taxon>
        <taxon>Glomeromycetes</taxon>
        <taxon>Glomerales</taxon>
        <taxon>Glomeraceae</taxon>
        <taxon>Rhizophagus</taxon>
    </lineage>
</organism>
<proteinExistence type="predicted"/>
<sequence>MNYTNNAMIKEKDQIGINNKFHAQKYITIPKINIFKKSENNLKFQKKNLCTTKKKNLSSQDTYSHSIVGTKRSYDFHITDTSCESSKGLQHQNYLNKRLKSSEGSSTSKVVLSTPPSSLSSDFRNSDDSRPTPLSSQLDLASSSTQRMIPLLHQSDNSHCSSNTKLKGKIMDTSQHERRSVQQSEVQKTSEISPDSSEKTKTWTRSQTPEQQLEIMKYWLDKYHKQNRFDPAISDLTSGKPWNEIEGKLLSRFMPIFKKFLSDNGISPRITEFYFLFFTALRDKHKLVNNVSDDDDCC</sequence>
<dbReference type="OrthoDB" id="2347092at2759"/>
<evidence type="ECO:0000313" key="3">
    <source>
        <dbReference type="Proteomes" id="UP000615446"/>
    </source>
</evidence>
<protein>
    <submittedName>
        <fullName evidence="2">Uncharacterized protein</fullName>
    </submittedName>
</protein>
<comment type="caution">
    <text evidence="2">The sequence shown here is derived from an EMBL/GenBank/DDBJ whole genome shotgun (WGS) entry which is preliminary data.</text>
</comment>
<evidence type="ECO:0000313" key="2">
    <source>
        <dbReference type="EMBL" id="GES77917.1"/>
    </source>
</evidence>
<dbReference type="AlphaFoldDB" id="A0A8H3QG79"/>
<feature type="compositionally biased region" description="Polar residues" evidence="1">
    <location>
        <begin position="132"/>
        <end position="147"/>
    </location>
</feature>